<dbReference type="PANTHER" id="PTHR31962:SF1">
    <property type="entry name" value="SPHINGOLIPID LONG CHAIN BASE-RESPONSIVE PROTEIN PIL1"/>
    <property type="match status" value="1"/>
</dbReference>
<feature type="region of interest" description="Disordered" evidence="2">
    <location>
        <begin position="322"/>
        <end position="377"/>
    </location>
</feature>
<dbReference type="GO" id="GO:0070941">
    <property type="term" value="P:eisosome assembly"/>
    <property type="evidence" value="ECO:0007669"/>
    <property type="project" value="TreeGrafter"/>
</dbReference>
<protein>
    <submittedName>
        <fullName evidence="3">Uncharacterized protein</fullName>
    </submittedName>
</protein>
<feature type="compositionally biased region" description="Low complexity" evidence="2">
    <location>
        <begin position="550"/>
        <end position="561"/>
    </location>
</feature>
<dbReference type="Gene3D" id="1.20.1270.60">
    <property type="entry name" value="Arfaptin homology (AH) domain/BAR domain"/>
    <property type="match status" value="1"/>
</dbReference>
<feature type="compositionally biased region" description="Polar residues" evidence="2">
    <location>
        <begin position="885"/>
        <end position="896"/>
    </location>
</feature>
<evidence type="ECO:0000256" key="1">
    <source>
        <dbReference type="SAM" id="Coils"/>
    </source>
</evidence>
<sequence>MVHRPADSRLLTNLLSHEKDYSKQLSILLDYSQATLASLSAYAAASAPPTSQVIIAVAGALSGADDALRNYAAAVERWQEQLRALKAMEDDVGNIMRDREILVTRLIKASKQQKPTRDSMLNGSPSGSSLSIAKPEVQVGQKMSAAQAELQACEAHLATKEQELNAFRTNTIRSGLHARCKAMVECGWAWGEMGKEGIRALDTLDMPNGHGSPAMHPYLHLHKPLPGFEKASSDVSSIAPSQSASQNGASPPGSLEPHTWRASPPPAVATPSKPYTFQIPPAHSITDFALPNVVANSTILEETGGSSAEDEDERPVEVHVNPRFNKGVGDADTKVKSHPKAAPPSRHISFSLRTPKGIPSDSNIPLSYSLRSESPSKKRGVLGSLAGLFHIGNSRGASEDSPNGSPSKQGRWHTRIDRNLASARGGKGDGSSDDEVSHTYAGPSSPRLPVSGPNGDAKLKKRTMKRSSVQTQPASRMVADTEKGYASDTVTESMSKSRAKTKRQNSGSKRVDGFGGSVRVPNGSPVAGSSGAGRLKKSPAMNAILEGETSLSRNSSLSKQSVMSAASAPPRMNPASAASRPGPSPSSPPRKRTASLDVGPSTPKAGPSTPGGSGHKRTVSTSATPTPTSGEPSLMTIVEGISRLNKQVALHQDPNRLLVVPKAPGPINIALSESLGELPVIRSDSSPPKTGSPTSRPRKNTNGGKEPEGNTYRNSLLLSASMSAPSLHHHAPTSTASPGQSKPLPPLRSALRNPSRTPSPNPPPKQLAKVARAGSPSSGSSGAKSTPVLQHAPAPSAVSAAVPAPTVAGTLTAERPPMKRQGSDISSVSSISSYETGHETFESEPDTPVLSSTPMRAPSPPHAPGSPSPASQPTTQPDGHAQDGSELSHSTGSTILSGPANGDQPPRRRKSVRMSLPPTFSATPPAIEDTDEDDAAQSKHAPWSSPGGGSVAPSSWGTRIEANGVQDVWEDSSDEDVEYSMAKKMLTRFSRKHEH</sequence>
<feature type="compositionally biased region" description="Polar residues" evidence="2">
    <location>
        <begin position="360"/>
        <end position="373"/>
    </location>
</feature>
<dbReference type="GO" id="GO:0036286">
    <property type="term" value="C:eisosome filament"/>
    <property type="evidence" value="ECO:0007669"/>
    <property type="project" value="TreeGrafter"/>
</dbReference>
<dbReference type="STRING" id="1328759.A0A5C2RQM9"/>
<evidence type="ECO:0000313" key="3">
    <source>
        <dbReference type="EMBL" id="RPD53942.1"/>
    </source>
</evidence>
<feature type="compositionally biased region" description="Low complexity" evidence="2">
    <location>
        <begin position="823"/>
        <end position="833"/>
    </location>
</feature>
<feature type="compositionally biased region" description="Pro residues" evidence="2">
    <location>
        <begin position="857"/>
        <end position="867"/>
    </location>
</feature>
<dbReference type="GO" id="GO:0008289">
    <property type="term" value="F:lipid binding"/>
    <property type="evidence" value="ECO:0007669"/>
    <property type="project" value="TreeGrafter"/>
</dbReference>
<feature type="region of interest" description="Disordered" evidence="2">
    <location>
        <begin position="393"/>
        <end position="635"/>
    </location>
</feature>
<feature type="compositionally biased region" description="Low complexity" evidence="2">
    <location>
        <begin position="771"/>
        <end position="785"/>
    </location>
</feature>
<feature type="compositionally biased region" description="Low complexity" evidence="2">
    <location>
        <begin position="792"/>
        <end position="808"/>
    </location>
</feature>
<feature type="compositionally biased region" description="Polar residues" evidence="2">
    <location>
        <begin position="233"/>
        <end position="249"/>
    </location>
</feature>
<evidence type="ECO:0000256" key="2">
    <source>
        <dbReference type="SAM" id="MobiDB-lite"/>
    </source>
</evidence>
<dbReference type="AlphaFoldDB" id="A0A5C2RQM9"/>
<reference evidence="3" key="1">
    <citation type="journal article" date="2018" name="Genome Biol. Evol.">
        <title>Genomics and development of Lentinus tigrinus, a white-rot wood-decaying mushroom with dimorphic fruiting bodies.</title>
        <authorList>
            <person name="Wu B."/>
            <person name="Xu Z."/>
            <person name="Knudson A."/>
            <person name="Carlson A."/>
            <person name="Chen N."/>
            <person name="Kovaka S."/>
            <person name="LaButti K."/>
            <person name="Lipzen A."/>
            <person name="Pennachio C."/>
            <person name="Riley R."/>
            <person name="Schakwitz W."/>
            <person name="Umezawa K."/>
            <person name="Ohm R.A."/>
            <person name="Grigoriev I.V."/>
            <person name="Nagy L.G."/>
            <person name="Gibbons J."/>
            <person name="Hibbett D."/>
        </authorList>
    </citation>
    <scope>NUCLEOTIDE SEQUENCE [LARGE SCALE GENOMIC DNA]</scope>
    <source>
        <strain evidence="3">ALCF2SS1-6</strain>
    </source>
</reference>
<evidence type="ECO:0000313" key="4">
    <source>
        <dbReference type="Proteomes" id="UP000313359"/>
    </source>
</evidence>
<dbReference type="GO" id="GO:0005886">
    <property type="term" value="C:plasma membrane"/>
    <property type="evidence" value="ECO:0007669"/>
    <property type="project" value="TreeGrafter"/>
</dbReference>
<keyword evidence="1" id="KW-0175">Coiled coil</keyword>
<feature type="region of interest" description="Disordered" evidence="2">
    <location>
        <begin position="229"/>
        <end position="274"/>
    </location>
</feature>
<feature type="coiled-coil region" evidence="1">
    <location>
        <begin position="143"/>
        <end position="170"/>
    </location>
</feature>
<proteinExistence type="predicted"/>
<organism evidence="3 4">
    <name type="scientific">Lentinus tigrinus ALCF2SS1-6</name>
    <dbReference type="NCBI Taxonomy" id="1328759"/>
    <lineage>
        <taxon>Eukaryota</taxon>
        <taxon>Fungi</taxon>
        <taxon>Dikarya</taxon>
        <taxon>Basidiomycota</taxon>
        <taxon>Agaricomycotina</taxon>
        <taxon>Agaricomycetes</taxon>
        <taxon>Polyporales</taxon>
        <taxon>Polyporaceae</taxon>
        <taxon>Lentinus</taxon>
    </lineage>
</organism>
<gene>
    <name evidence="3" type="ORF">L227DRAFT_604360</name>
</gene>
<dbReference type="InterPro" id="IPR028245">
    <property type="entry name" value="PIL1/LSP1"/>
</dbReference>
<feature type="compositionally biased region" description="Low complexity" evidence="2">
    <location>
        <begin position="941"/>
        <end position="957"/>
    </location>
</feature>
<feature type="compositionally biased region" description="Low complexity" evidence="2">
    <location>
        <begin position="715"/>
        <end position="726"/>
    </location>
</feature>
<feature type="compositionally biased region" description="Low complexity" evidence="2">
    <location>
        <begin position="868"/>
        <end position="877"/>
    </location>
</feature>
<accession>A0A5C2RQM9</accession>
<keyword evidence="4" id="KW-1185">Reference proteome</keyword>
<dbReference type="InterPro" id="IPR027267">
    <property type="entry name" value="AH/BAR_dom_sf"/>
</dbReference>
<dbReference type="EMBL" id="ML122313">
    <property type="protein sequence ID" value="RPD53942.1"/>
    <property type="molecule type" value="Genomic_DNA"/>
</dbReference>
<dbReference type="PANTHER" id="PTHR31962">
    <property type="entry name" value="SPHINGOLIPID LONG CHAIN BASE-RESPONSIVE PROTEIN PIL1"/>
    <property type="match status" value="1"/>
</dbReference>
<dbReference type="GO" id="GO:0006897">
    <property type="term" value="P:endocytosis"/>
    <property type="evidence" value="ECO:0007669"/>
    <property type="project" value="TreeGrafter"/>
</dbReference>
<feature type="compositionally biased region" description="Polar residues" evidence="2">
    <location>
        <begin position="683"/>
        <end position="703"/>
    </location>
</feature>
<dbReference type="Proteomes" id="UP000313359">
    <property type="component" value="Unassembled WGS sequence"/>
</dbReference>
<dbReference type="OrthoDB" id="3358861at2759"/>
<feature type="region of interest" description="Disordered" evidence="2">
    <location>
        <begin position="673"/>
        <end position="975"/>
    </location>
</feature>
<feature type="compositionally biased region" description="Low complexity" evidence="2">
    <location>
        <begin position="619"/>
        <end position="633"/>
    </location>
</feature>
<name>A0A5C2RQM9_9APHY</name>